<dbReference type="PATRIC" id="fig|1280948.3.peg.2259"/>
<feature type="transmembrane region" description="Helical" evidence="1">
    <location>
        <begin position="42"/>
        <end position="65"/>
    </location>
</feature>
<protein>
    <recommendedName>
        <fullName evidence="2">Potassium channel domain-containing protein</fullName>
    </recommendedName>
</protein>
<feature type="domain" description="Potassium channel" evidence="2">
    <location>
        <begin position="77"/>
        <end position="134"/>
    </location>
</feature>
<dbReference type="Pfam" id="PF07885">
    <property type="entry name" value="Ion_trans_2"/>
    <property type="match status" value="1"/>
</dbReference>
<evidence type="ECO:0000256" key="1">
    <source>
        <dbReference type="SAM" id="Phobius"/>
    </source>
</evidence>
<evidence type="ECO:0000313" key="4">
    <source>
        <dbReference type="Proteomes" id="UP000024547"/>
    </source>
</evidence>
<feature type="transmembrane region" description="Helical" evidence="1">
    <location>
        <begin position="85"/>
        <end position="103"/>
    </location>
</feature>
<evidence type="ECO:0000259" key="2">
    <source>
        <dbReference type="Pfam" id="PF07885"/>
    </source>
</evidence>
<organism evidence="3 4">
    <name type="scientific">Hyphomonas atlantica</name>
    <dbReference type="NCBI Taxonomy" id="1280948"/>
    <lineage>
        <taxon>Bacteria</taxon>
        <taxon>Pseudomonadati</taxon>
        <taxon>Pseudomonadota</taxon>
        <taxon>Alphaproteobacteria</taxon>
        <taxon>Hyphomonadales</taxon>
        <taxon>Hyphomonadaceae</taxon>
        <taxon>Hyphomonas</taxon>
    </lineage>
</organism>
<evidence type="ECO:0000313" key="3">
    <source>
        <dbReference type="EMBL" id="KCZ60539.1"/>
    </source>
</evidence>
<keyword evidence="1" id="KW-1133">Transmembrane helix</keyword>
<dbReference type="OrthoDB" id="2974133at2"/>
<dbReference type="EMBL" id="AWFH01000023">
    <property type="protein sequence ID" value="KCZ60539.1"/>
    <property type="molecule type" value="Genomic_DNA"/>
</dbReference>
<comment type="caution">
    <text evidence="3">The sequence shown here is derived from an EMBL/GenBank/DDBJ whole genome shotgun (WGS) entry which is preliminary data.</text>
</comment>
<dbReference type="RefSeq" id="WP_035552488.1">
    <property type="nucleotide sequence ID" value="NZ_AWFH01000023.1"/>
</dbReference>
<sequence>MILAIVISAVTFVLSGALHYAIVSGAIRHLGAASYHRGRKLVTALCVSGIAHLAAASLYALAYGLGRALEIGDLSGDTPTTAMDVFYFSLVSYTSLGLGDIVPTGHLRFVAGVEALNGFLLISCSAAMLFLFMTEQSEERRQ</sequence>
<feature type="transmembrane region" description="Helical" evidence="1">
    <location>
        <begin position="115"/>
        <end position="133"/>
    </location>
</feature>
<reference evidence="3 4" key="1">
    <citation type="journal article" date="2014" name="Antonie Van Leeuwenhoek">
        <title>Hyphomonas beringensis sp. nov. and Hyphomonas chukchiensis sp. nov., isolated from surface seawater of the Bering Sea and Chukchi Sea.</title>
        <authorList>
            <person name="Li C."/>
            <person name="Lai Q."/>
            <person name="Li G."/>
            <person name="Dong C."/>
            <person name="Wang J."/>
            <person name="Liao Y."/>
            <person name="Shao Z."/>
        </authorList>
    </citation>
    <scope>NUCLEOTIDE SEQUENCE [LARGE SCALE GENOMIC DNA]</scope>
    <source>
        <strain evidence="3 4">22II1-22F38</strain>
    </source>
</reference>
<dbReference type="AlphaFoldDB" id="A0A059E0Q5"/>
<dbReference type="Proteomes" id="UP000024547">
    <property type="component" value="Unassembled WGS sequence"/>
</dbReference>
<dbReference type="SUPFAM" id="SSF81324">
    <property type="entry name" value="Voltage-gated potassium channels"/>
    <property type="match status" value="1"/>
</dbReference>
<dbReference type="InterPro" id="IPR013099">
    <property type="entry name" value="K_chnl_dom"/>
</dbReference>
<keyword evidence="1" id="KW-0472">Membrane</keyword>
<dbReference type="Gene3D" id="1.10.287.70">
    <property type="match status" value="1"/>
</dbReference>
<keyword evidence="1" id="KW-0812">Transmembrane</keyword>
<dbReference type="eggNOG" id="ENOG5031669">
    <property type="taxonomic scope" value="Bacteria"/>
</dbReference>
<gene>
    <name evidence="3" type="ORF">HY36_06045</name>
</gene>
<name>A0A059E0Q5_9PROT</name>
<keyword evidence="4" id="KW-1185">Reference proteome</keyword>
<proteinExistence type="predicted"/>
<dbReference type="STRING" id="1280948.HY36_06045"/>
<accession>A0A059E0Q5</accession>